<accession>A0A8S5P2E9</accession>
<protein>
    <submittedName>
        <fullName evidence="1">Gamma-aminobutyric acid type B receptor(B) receptor, coiled-coil, heterodimer, SIGNALING.62A</fullName>
    </submittedName>
</protein>
<dbReference type="EMBL" id="BK015311">
    <property type="protein sequence ID" value="DAE00816.1"/>
    <property type="molecule type" value="Genomic_DNA"/>
</dbReference>
<proteinExistence type="predicted"/>
<name>A0A8S5P2E9_9CAUD</name>
<sequence>MDYCIVEDGVIVNMIVAEANFAGEIGALPAYEGATIGGAYTPPPPEPEPPTTDERLEKLEAENKLLREQVSAQADQAEFYEECIAEMAAIVYA</sequence>
<reference evidence="1" key="1">
    <citation type="journal article" date="2021" name="Proc. Natl. Acad. Sci. U.S.A.">
        <title>A Catalog of Tens of Thousands of Viruses from Human Metagenomes Reveals Hidden Associations with Chronic Diseases.</title>
        <authorList>
            <person name="Tisza M.J."/>
            <person name="Buck C.B."/>
        </authorList>
    </citation>
    <scope>NUCLEOTIDE SEQUENCE</scope>
    <source>
        <strain evidence="1">CtEqU3</strain>
    </source>
</reference>
<organism evidence="1">
    <name type="scientific">Siphoviridae sp. ctEqU3</name>
    <dbReference type="NCBI Taxonomy" id="2825399"/>
    <lineage>
        <taxon>Viruses</taxon>
        <taxon>Duplodnaviria</taxon>
        <taxon>Heunggongvirae</taxon>
        <taxon>Uroviricota</taxon>
        <taxon>Caudoviricetes</taxon>
    </lineage>
</organism>
<keyword evidence="1" id="KW-0675">Receptor</keyword>
<evidence type="ECO:0000313" key="1">
    <source>
        <dbReference type="EMBL" id="DAE00816.1"/>
    </source>
</evidence>